<keyword evidence="1" id="KW-1133">Transmembrane helix</keyword>
<dbReference type="EMBL" id="CP036278">
    <property type="protein sequence ID" value="QDU58329.1"/>
    <property type="molecule type" value="Genomic_DNA"/>
</dbReference>
<keyword evidence="3" id="KW-1185">Reference proteome</keyword>
<name>A0A518AUD0_9BACT</name>
<accession>A0A518AUD0</accession>
<keyword evidence="1" id="KW-0472">Membrane</keyword>
<organism evidence="2 3">
    <name type="scientific">Aeoliella mucimassa</name>
    <dbReference type="NCBI Taxonomy" id="2527972"/>
    <lineage>
        <taxon>Bacteria</taxon>
        <taxon>Pseudomonadati</taxon>
        <taxon>Planctomycetota</taxon>
        <taxon>Planctomycetia</taxon>
        <taxon>Pirellulales</taxon>
        <taxon>Lacipirellulaceae</taxon>
        <taxon>Aeoliella</taxon>
    </lineage>
</organism>
<feature type="transmembrane region" description="Helical" evidence="1">
    <location>
        <begin position="18"/>
        <end position="40"/>
    </location>
</feature>
<keyword evidence="1" id="KW-0812">Transmembrane</keyword>
<evidence type="ECO:0000313" key="2">
    <source>
        <dbReference type="EMBL" id="QDU58329.1"/>
    </source>
</evidence>
<protein>
    <submittedName>
        <fullName evidence="2">Uncharacterized protein</fullName>
    </submittedName>
</protein>
<evidence type="ECO:0000256" key="1">
    <source>
        <dbReference type="SAM" id="Phobius"/>
    </source>
</evidence>
<reference evidence="2 3" key="1">
    <citation type="submission" date="2019-02" db="EMBL/GenBank/DDBJ databases">
        <title>Deep-cultivation of Planctomycetes and their phenomic and genomic characterization uncovers novel biology.</title>
        <authorList>
            <person name="Wiegand S."/>
            <person name="Jogler M."/>
            <person name="Boedeker C."/>
            <person name="Pinto D."/>
            <person name="Vollmers J."/>
            <person name="Rivas-Marin E."/>
            <person name="Kohn T."/>
            <person name="Peeters S.H."/>
            <person name="Heuer A."/>
            <person name="Rast P."/>
            <person name="Oberbeckmann S."/>
            <person name="Bunk B."/>
            <person name="Jeske O."/>
            <person name="Meyerdierks A."/>
            <person name="Storesund J.E."/>
            <person name="Kallscheuer N."/>
            <person name="Luecker S."/>
            <person name="Lage O.M."/>
            <person name="Pohl T."/>
            <person name="Merkel B.J."/>
            <person name="Hornburger P."/>
            <person name="Mueller R.-W."/>
            <person name="Bruemmer F."/>
            <person name="Labrenz M."/>
            <person name="Spormann A.M."/>
            <person name="Op den Camp H."/>
            <person name="Overmann J."/>
            <person name="Amann R."/>
            <person name="Jetten M.S.M."/>
            <person name="Mascher T."/>
            <person name="Medema M.H."/>
            <person name="Devos D.P."/>
            <person name="Kaster A.-K."/>
            <person name="Ovreas L."/>
            <person name="Rohde M."/>
            <person name="Galperin M.Y."/>
            <person name="Jogler C."/>
        </authorList>
    </citation>
    <scope>NUCLEOTIDE SEQUENCE [LARGE SCALE GENOMIC DNA]</scope>
    <source>
        <strain evidence="2 3">Pan181</strain>
    </source>
</reference>
<dbReference type="AlphaFoldDB" id="A0A518AUD0"/>
<sequence>MTETQADTIIELLETIQFFAEVCAMVLSFISGFVSWRLIVYAKNHKDIW</sequence>
<evidence type="ECO:0000313" key="3">
    <source>
        <dbReference type="Proteomes" id="UP000315750"/>
    </source>
</evidence>
<proteinExistence type="predicted"/>
<dbReference type="KEGG" id="amuc:Pan181_45630"/>
<dbReference type="Proteomes" id="UP000315750">
    <property type="component" value="Chromosome"/>
</dbReference>
<gene>
    <name evidence="2" type="ORF">Pan181_45630</name>
</gene>